<evidence type="ECO:0000259" key="7">
    <source>
        <dbReference type="Pfam" id="PF00884"/>
    </source>
</evidence>
<dbReference type="Pfam" id="PF00884">
    <property type="entry name" value="Sulfatase"/>
    <property type="match status" value="1"/>
</dbReference>
<dbReference type="Proteomes" id="UP001597389">
    <property type="component" value="Unassembled WGS sequence"/>
</dbReference>
<evidence type="ECO:0000256" key="5">
    <source>
        <dbReference type="ARBA" id="ARBA00022801"/>
    </source>
</evidence>
<keyword evidence="3" id="KW-0479">Metal-binding</keyword>
<protein>
    <submittedName>
        <fullName evidence="8">Sulfatase</fullName>
    </submittedName>
</protein>
<name>A0ABW4ZAM7_9BACT</name>
<dbReference type="Gene3D" id="3.30.1120.10">
    <property type="match status" value="1"/>
</dbReference>
<evidence type="ECO:0000256" key="6">
    <source>
        <dbReference type="ARBA" id="ARBA00022837"/>
    </source>
</evidence>
<proteinExistence type="inferred from homology"/>
<dbReference type="SUPFAM" id="SSF53649">
    <property type="entry name" value="Alkaline phosphatase-like"/>
    <property type="match status" value="1"/>
</dbReference>
<dbReference type="PANTHER" id="PTHR42693">
    <property type="entry name" value="ARYLSULFATASE FAMILY MEMBER"/>
    <property type="match status" value="1"/>
</dbReference>
<feature type="domain" description="Sulfatase N-terminal" evidence="7">
    <location>
        <begin position="25"/>
        <end position="362"/>
    </location>
</feature>
<organism evidence="8 9">
    <name type="scientific">Rubritalea tangerina</name>
    <dbReference type="NCBI Taxonomy" id="430798"/>
    <lineage>
        <taxon>Bacteria</taxon>
        <taxon>Pseudomonadati</taxon>
        <taxon>Verrucomicrobiota</taxon>
        <taxon>Verrucomicrobiia</taxon>
        <taxon>Verrucomicrobiales</taxon>
        <taxon>Rubritaleaceae</taxon>
        <taxon>Rubritalea</taxon>
    </lineage>
</organism>
<dbReference type="InterPro" id="IPR000917">
    <property type="entry name" value="Sulfatase_N"/>
</dbReference>
<evidence type="ECO:0000256" key="2">
    <source>
        <dbReference type="ARBA" id="ARBA00008779"/>
    </source>
</evidence>
<keyword evidence="9" id="KW-1185">Reference proteome</keyword>
<comment type="similarity">
    <text evidence="2">Belongs to the sulfatase family.</text>
</comment>
<keyword evidence="6" id="KW-0106">Calcium</keyword>
<dbReference type="PROSITE" id="PS00523">
    <property type="entry name" value="SULFATASE_1"/>
    <property type="match status" value="1"/>
</dbReference>
<dbReference type="Gene3D" id="3.40.720.10">
    <property type="entry name" value="Alkaline Phosphatase, subunit A"/>
    <property type="match status" value="1"/>
</dbReference>
<comment type="caution">
    <text evidence="8">The sequence shown here is derived from an EMBL/GenBank/DDBJ whole genome shotgun (WGS) entry which is preliminary data.</text>
</comment>
<keyword evidence="4" id="KW-0732">Signal</keyword>
<gene>
    <name evidence="8" type="ORF">ACFSW8_09055</name>
</gene>
<evidence type="ECO:0000313" key="8">
    <source>
        <dbReference type="EMBL" id="MFD2159045.1"/>
    </source>
</evidence>
<dbReference type="RefSeq" id="WP_377091394.1">
    <property type="nucleotide sequence ID" value="NZ_JBHSJL010000014.1"/>
</dbReference>
<dbReference type="EMBL" id="JBHUJB010000035">
    <property type="protein sequence ID" value="MFD2159045.1"/>
    <property type="molecule type" value="Genomic_DNA"/>
</dbReference>
<comment type="cofactor">
    <cofactor evidence="1">
        <name>Ca(2+)</name>
        <dbReference type="ChEBI" id="CHEBI:29108"/>
    </cofactor>
</comment>
<evidence type="ECO:0000256" key="3">
    <source>
        <dbReference type="ARBA" id="ARBA00022723"/>
    </source>
</evidence>
<reference evidence="9" key="1">
    <citation type="journal article" date="2019" name="Int. J. Syst. Evol. Microbiol.">
        <title>The Global Catalogue of Microorganisms (GCM) 10K type strain sequencing project: providing services to taxonomists for standard genome sequencing and annotation.</title>
        <authorList>
            <consortium name="The Broad Institute Genomics Platform"/>
            <consortium name="The Broad Institute Genome Sequencing Center for Infectious Disease"/>
            <person name="Wu L."/>
            <person name="Ma J."/>
        </authorList>
    </citation>
    <scope>NUCLEOTIDE SEQUENCE [LARGE SCALE GENOMIC DNA]</scope>
    <source>
        <strain evidence="9">CCUG 57942</strain>
    </source>
</reference>
<dbReference type="CDD" id="cd16144">
    <property type="entry name" value="ARS_like"/>
    <property type="match status" value="1"/>
</dbReference>
<keyword evidence="5" id="KW-0378">Hydrolase</keyword>
<evidence type="ECO:0000256" key="1">
    <source>
        <dbReference type="ARBA" id="ARBA00001913"/>
    </source>
</evidence>
<evidence type="ECO:0000256" key="4">
    <source>
        <dbReference type="ARBA" id="ARBA00022729"/>
    </source>
</evidence>
<accession>A0ABW4ZAM7</accession>
<dbReference type="InterPro" id="IPR050738">
    <property type="entry name" value="Sulfatase"/>
</dbReference>
<evidence type="ECO:0000313" key="9">
    <source>
        <dbReference type="Proteomes" id="UP001597389"/>
    </source>
</evidence>
<dbReference type="PROSITE" id="PS00149">
    <property type="entry name" value="SULFATASE_2"/>
    <property type="match status" value="1"/>
</dbReference>
<dbReference type="InterPro" id="IPR017850">
    <property type="entry name" value="Alkaline_phosphatase_core_sf"/>
</dbReference>
<sequence>MIKTSLTLLSLISSALLTYAEKPLNFVLINIDDMGCRDLACFGSTFYETPHLDAFAQRALKCDQAYAACAVCSPSRASIMTGRYPTRLGITNFISYMEVSKKIKNGTPLNTQKGKFSQGSKKKLSCPLNVEELPLAEITIPEMLKPAGYISAHIGKWHLGHRGHFPQDQGFDVNFAGCGLGAPGSYFSPYSSKSRPTPAHLKLKEKGEYLTDRETEEAIDFISTNQNKPFFLYLSHYAVHSPNMGKPELVAKYKNKNATGPQKNAVYAAMVESVDQNFGKLFQHLENLNLLDRTVIIFTSDNGGQSATKQSPIRGKKGMPYEGGIRVPQLIYWPGLTKPGSTTDTPINHIDIFPTIAEAAGITPGHPIDGESLIPMLRDGTPLQREALFWHFPHYHASPPYTVVRSGNFKLIHYYEKGNSELYDLSKDPYEKSNISTQLPEKTQALKKLMHNHLNELDGQIPRPYQP</sequence>
<dbReference type="PANTHER" id="PTHR42693:SF42">
    <property type="entry name" value="ARYLSULFATASE G"/>
    <property type="match status" value="1"/>
</dbReference>
<dbReference type="InterPro" id="IPR024607">
    <property type="entry name" value="Sulfatase_CS"/>
</dbReference>